<dbReference type="GeneID" id="136088051"/>
<evidence type="ECO:0000256" key="3">
    <source>
        <dbReference type="ARBA" id="ARBA00022833"/>
    </source>
</evidence>
<keyword evidence="5" id="KW-1185">Reference proteome</keyword>
<evidence type="ECO:0000313" key="5">
    <source>
        <dbReference type="Proteomes" id="UP001652625"/>
    </source>
</evidence>
<keyword evidence="1" id="KW-0479">Metal-binding</keyword>
<dbReference type="Proteomes" id="UP001652625">
    <property type="component" value="Chromosome 12"/>
</dbReference>
<keyword evidence="3" id="KW-0862">Zinc</keyword>
<feature type="domain" description="FLYWCH-type" evidence="4">
    <location>
        <begin position="5"/>
        <end position="64"/>
    </location>
</feature>
<evidence type="ECO:0000259" key="4">
    <source>
        <dbReference type="Pfam" id="PF04500"/>
    </source>
</evidence>
<proteinExistence type="predicted"/>
<dbReference type="InterPro" id="IPR007588">
    <property type="entry name" value="Znf_FLYWCH"/>
</dbReference>
<dbReference type="RefSeq" id="XP_065667770.1">
    <property type="nucleotide sequence ID" value="XM_065811698.1"/>
</dbReference>
<organism evidence="5 6">
    <name type="scientific">Hydra vulgaris</name>
    <name type="common">Hydra</name>
    <name type="synonym">Hydra attenuata</name>
    <dbReference type="NCBI Taxonomy" id="6087"/>
    <lineage>
        <taxon>Eukaryota</taxon>
        <taxon>Metazoa</taxon>
        <taxon>Cnidaria</taxon>
        <taxon>Hydrozoa</taxon>
        <taxon>Hydroidolina</taxon>
        <taxon>Anthoathecata</taxon>
        <taxon>Aplanulata</taxon>
        <taxon>Hydridae</taxon>
        <taxon>Hydra</taxon>
    </lineage>
</organism>
<protein>
    <submittedName>
        <fullName evidence="6">Uncharacterized protein LOC136088051</fullName>
    </submittedName>
</protein>
<evidence type="ECO:0000313" key="6">
    <source>
        <dbReference type="RefSeq" id="XP_065667770.1"/>
    </source>
</evidence>
<dbReference type="Pfam" id="PF04500">
    <property type="entry name" value="FLYWCH"/>
    <property type="match status" value="1"/>
</dbReference>
<reference evidence="6" key="1">
    <citation type="submission" date="2025-08" db="UniProtKB">
        <authorList>
            <consortium name="RefSeq"/>
        </authorList>
    </citation>
    <scope>IDENTIFICATION</scope>
</reference>
<keyword evidence="2" id="KW-0863">Zinc-finger</keyword>
<gene>
    <name evidence="6" type="primary">LOC136088051</name>
</gene>
<dbReference type="Gene3D" id="2.20.25.240">
    <property type="match status" value="1"/>
</dbReference>
<name>A0ABM4D0K0_HYDVU</name>
<evidence type="ECO:0000256" key="2">
    <source>
        <dbReference type="ARBA" id="ARBA00022771"/>
    </source>
</evidence>
<accession>A0ABM4D0K0</accession>
<evidence type="ECO:0000256" key="1">
    <source>
        <dbReference type="ARBA" id="ARBA00022723"/>
    </source>
</evidence>
<sequence length="160" mass="18616">MALTFIKSNKGANLLVIDSFSYRREKVIAGKEIWRCSAYTKWKCMSRCHTKDGIITKTPTNHNHVPDQCKIRGRKVITDLKKRPATMIESTHKMLPKYLKELNSAFLVTLVHIAGFVARNVEERSKHELFYQTTFYYKKYDPFLQLLDCGGIKFPTYNSC</sequence>